<reference evidence="3 4" key="1">
    <citation type="submission" date="2020-05" db="EMBL/GenBank/DDBJ databases">
        <title>MicrobeNet Type strains.</title>
        <authorList>
            <person name="Nicholson A.C."/>
        </authorList>
    </citation>
    <scope>NUCLEOTIDE SEQUENCE [LARGE SCALE GENOMIC DNA]</scope>
    <source>
        <strain evidence="3 4">JCM 3224</strain>
    </source>
</reference>
<dbReference type="InterPro" id="IPR052336">
    <property type="entry name" value="MlaD_Phospholipid_Transporter"/>
</dbReference>
<dbReference type="InterPro" id="IPR003399">
    <property type="entry name" value="Mce/MlaD"/>
</dbReference>
<dbReference type="EMBL" id="JABELX010000004">
    <property type="protein sequence ID" value="NNH70915.1"/>
    <property type="molecule type" value="Genomic_DNA"/>
</dbReference>
<gene>
    <name evidence="3" type="ORF">HLB23_13770</name>
</gene>
<evidence type="ECO:0000313" key="4">
    <source>
        <dbReference type="Proteomes" id="UP000586827"/>
    </source>
</evidence>
<evidence type="ECO:0000259" key="2">
    <source>
        <dbReference type="Pfam" id="PF11887"/>
    </source>
</evidence>
<dbReference type="Proteomes" id="UP000586827">
    <property type="component" value="Unassembled WGS sequence"/>
</dbReference>
<keyword evidence="4" id="KW-1185">Reference proteome</keyword>
<feature type="domain" description="Mce/MlaD" evidence="1">
    <location>
        <begin position="41"/>
        <end position="113"/>
    </location>
</feature>
<dbReference type="AlphaFoldDB" id="A0A849C3K3"/>
<dbReference type="GO" id="GO:0051701">
    <property type="term" value="P:biological process involved in interaction with host"/>
    <property type="evidence" value="ECO:0007669"/>
    <property type="project" value="TreeGrafter"/>
</dbReference>
<evidence type="ECO:0000259" key="1">
    <source>
        <dbReference type="Pfam" id="PF02470"/>
    </source>
</evidence>
<accession>A0A849C3K3</accession>
<organism evidence="3 4">
    <name type="scientific">Nocardia uniformis</name>
    <dbReference type="NCBI Taxonomy" id="53432"/>
    <lineage>
        <taxon>Bacteria</taxon>
        <taxon>Bacillati</taxon>
        <taxon>Actinomycetota</taxon>
        <taxon>Actinomycetes</taxon>
        <taxon>Mycobacteriales</taxon>
        <taxon>Nocardiaceae</taxon>
        <taxon>Nocardia</taxon>
    </lineage>
</organism>
<comment type="caution">
    <text evidence="3">The sequence shown here is derived from an EMBL/GenBank/DDBJ whole genome shotgun (WGS) entry which is preliminary data.</text>
</comment>
<dbReference type="GO" id="GO:0005576">
    <property type="term" value="C:extracellular region"/>
    <property type="evidence" value="ECO:0007669"/>
    <property type="project" value="TreeGrafter"/>
</dbReference>
<name>A0A849C3K3_9NOCA</name>
<dbReference type="InterPro" id="IPR024516">
    <property type="entry name" value="Mce_C"/>
</dbReference>
<protein>
    <submittedName>
        <fullName evidence="3">MCE family protein</fullName>
    </submittedName>
</protein>
<dbReference type="PANTHER" id="PTHR33371">
    <property type="entry name" value="INTERMEMBRANE PHOSPHOLIPID TRANSPORT SYSTEM BINDING PROTEIN MLAD-RELATED"/>
    <property type="match status" value="1"/>
</dbReference>
<dbReference type="Pfam" id="PF02470">
    <property type="entry name" value="MlaD"/>
    <property type="match status" value="1"/>
</dbReference>
<evidence type="ECO:0000313" key="3">
    <source>
        <dbReference type="EMBL" id="NNH70915.1"/>
    </source>
</evidence>
<dbReference type="Pfam" id="PF11887">
    <property type="entry name" value="Mce4_CUP1"/>
    <property type="match status" value="1"/>
</dbReference>
<sequence>MRGRELRNAAVVFTVFAVLALWSGNMVLRTLRPGISGELISYAADFTDVSGLFEGDDIRMSGVRVGKVYAVTLDNGHAHVRFGVQRDQPVYRNTIAAVRYQNLAGQRFVSLEQPDARGELLPEDTTIPLAQTIPVLNITKVLDGLRPIFENVSPEMVNQFSQNLLTVLQGDGSGATPLLRDLDAISSTIAAREDILTLIVRSMGGISRELSGRSGEFLTLIRSFGEITTTFDRYLTELKAGFASANAGLGVLMPWVVQVQSIYDDNFPTIGDFLRRISDQDVQTLETVLKAVPLGLAAADQLLARNGTAQTAQCGQTTVPLPKYVTIGGTTLDLCP</sequence>
<dbReference type="RefSeq" id="WP_084521598.1">
    <property type="nucleotide sequence ID" value="NZ_JABELX010000004.1"/>
</dbReference>
<proteinExistence type="predicted"/>
<dbReference type="PANTHER" id="PTHR33371:SF17">
    <property type="entry name" value="MCE-FAMILY PROTEIN MCE1B"/>
    <property type="match status" value="1"/>
</dbReference>
<feature type="domain" description="Mammalian cell entry C-terminal" evidence="2">
    <location>
        <begin position="121"/>
        <end position="240"/>
    </location>
</feature>